<dbReference type="SMART" id="SM00460">
    <property type="entry name" value="TGc"/>
    <property type="match status" value="1"/>
</dbReference>
<keyword evidence="1" id="KW-1133">Transmembrane helix</keyword>
<dbReference type="InterPro" id="IPR038765">
    <property type="entry name" value="Papain-like_cys_pep_sf"/>
</dbReference>
<dbReference type="GeneID" id="10278062"/>
<evidence type="ECO:0000259" key="2">
    <source>
        <dbReference type="SMART" id="SM00460"/>
    </source>
</evidence>
<dbReference type="Proteomes" id="UP000007490">
    <property type="component" value="Chromosome"/>
</dbReference>
<dbReference type="SUPFAM" id="SSF54001">
    <property type="entry name" value="Cysteine proteinases"/>
    <property type="match status" value="1"/>
</dbReference>
<dbReference type="PANTHER" id="PTHR33490">
    <property type="entry name" value="BLR5614 PROTEIN-RELATED"/>
    <property type="match status" value="1"/>
</dbReference>
<feature type="domain" description="Transglutaminase-like" evidence="2">
    <location>
        <begin position="107"/>
        <end position="172"/>
    </location>
</feature>
<dbReference type="AlphaFoldDB" id="F0T981"/>
<evidence type="ECO:0000313" key="4">
    <source>
        <dbReference type="Proteomes" id="UP000007490"/>
    </source>
</evidence>
<keyword evidence="1" id="KW-0472">Membrane</keyword>
<evidence type="ECO:0000256" key="1">
    <source>
        <dbReference type="SAM" id="Phobius"/>
    </source>
</evidence>
<evidence type="ECO:0000313" key="3">
    <source>
        <dbReference type="EMBL" id="ADZ09832.1"/>
    </source>
</evidence>
<dbReference type="OrthoDB" id="18481at2157"/>
<dbReference type="KEGG" id="mel:Metbo_1605"/>
<sequence length="197" mass="21830" precursor="true">MEGYRGNCLKRIVSLVFICGMFIAMTGVSNLAYAADNSVNNGVKVDGYYECEHPYITELAANITQNVTKNSTDSRYNIVKAIFKWMHSNVKYEKPMYYNSKHYAVQTAVLGEGNCCDQARLFIALCRAAGIPHNATKFDYSGAVQFMGGSVYGHVWPVVLLENGTQLICDTSSKTSKLGAPTWKNRGSVSETYDLNM</sequence>
<dbReference type="RefSeq" id="WP_013645183.1">
    <property type="nucleotide sequence ID" value="NC_015216.1"/>
</dbReference>
<dbReference type="InterPro" id="IPR002931">
    <property type="entry name" value="Transglutaminase-like"/>
</dbReference>
<dbReference type="Gene3D" id="3.10.620.30">
    <property type="match status" value="1"/>
</dbReference>
<dbReference type="STRING" id="877455.Metbo_1605"/>
<dbReference type="EMBL" id="CP002551">
    <property type="protein sequence ID" value="ADZ09832.1"/>
    <property type="molecule type" value="Genomic_DNA"/>
</dbReference>
<organism evidence="3 4">
    <name type="scientific">Methanobacterium lacus (strain AL-21)</name>
    <dbReference type="NCBI Taxonomy" id="877455"/>
    <lineage>
        <taxon>Archaea</taxon>
        <taxon>Methanobacteriati</taxon>
        <taxon>Methanobacteriota</taxon>
        <taxon>Methanomada group</taxon>
        <taxon>Methanobacteria</taxon>
        <taxon>Methanobacteriales</taxon>
        <taxon>Methanobacteriaceae</taxon>
        <taxon>Methanobacterium</taxon>
    </lineage>
</organism>
<protein>
    <submittedName>
        <fullName evidence="3">Transglutaminase domain-containing protein</fullName>
    </submittedName>
</protein>
<gene>
    <name evidence="3" type="ordered locus">Metbo_1605</name>
</gene>
<proteinExistence type="predicted"/>
<reference evidence="4" key="1">
    <citation type="submission" date="2011-02" db="EMBL/GenBank/DDBJ databases">
        <title>Complete sequence of Methanobacterium sp. AL-21.</title>
        <authorList>
            <consortium name="US DOE Joint Genome Institute"/>
            <person name="Lucas S."/>
            <person name="Copeland A."/>
            <person name="Lapidus A."/>
            <person name="Cheng J.-F."/>
            <person name="Goodwin L."/>
            <person name="Pitluck S."/>
            <person name="Chertkov O."/>
            <person name="Detter J.C."/>
            <person name="Han C."/>
            <person name="Tapia R."/>
            <person name="Land M."/>
            <person name="Hauser L."/>
            <person name="Kyrpides N."/>
            <person name="Ivanova N."/>
            <person name="Mikhailova N."/>
            <person name="Pagani I."/>
            <person name="Cadillo-Quiroz H."/>
            <person name="Imachi H."/>
            <person name="Zinder S."/>
            <person name="Liu W."/>
            <person name="Woyke T."/>
        </authorList>
    </citation>
    <scope>NUCLEOTIDE SEQUENCE [LARGE SCALE GENOMIC DNA]</scope>
    <source>
        <strain evidence="4">AL-21</strain>
    </source>
</reference>
<accession>F0T981</accession>
<dbReference type="Pfam" id="PF01841">
    <property type="entry name" value="Transglut_core"/>
    <property type="match status" value="1"/>
</dbReference>
<feature type="transmembrane region" description="Helical" evidence="1">
    <location>
        <begin position="12"/>
        <end position="33"/>
    </location>
</feature>
<keyword evidence="4" id="KW-1185">Reference proteome</keyword>
<reference evidence="3 4" key="2">
    <citation type="journal article" date="2014" name="Int. J. Syst. Evol. Microbiol.">
        <title>Methanobacterium paludis sp. nov. and a novel strain of Methanobacterium lacus isolated from northern peatlands.</title>
        <authorList>
            <person name="Cadillo-Quiroz H."/>
            <person name="Brauer S.L."/>
            <person name="Goodson N."/>
            <person name="Yavitt J.B."/>
            <person name="Zinder S.H."/>
        </authorList>
    </citation>
    <scope>NUCLEOTIDE SEQUENCE [LARGE SCALE GENOMIC DNA]</scope>
    <source>
        <strain evidence="3 4">AL-21</strain>
    </source>
</reference>
<name>F0T981_METLA</name>
<dbReference type="HOGENOM" id="CLU_1381413_0_0_2"/>
<keyword evidence="1" id="KW-0812">Transmembrane</keyword>
<dbReference type="eggNOG" id="arCOG02165">
    <property type="taxonomic scope" value="Archaea"/>
</dbReference>